<reference evidence="1 2" key="1">
    <citation type="submission" date="2016-10" db="EMBL/GenBank/DDBJ databases">
        <authorList>
            <person name="de Groot N.N."/>
        </authorList>
    </citation>
    <scope>NUCLEOTIDE SEQUENCE [LARGE SCALE GENOMIC DNA]</scope>
    <source>
        <strain evidence="1 2">DSM 23399</strain>
    </source>
</reference>
<dbReference type="AlphaFoldDB" id="A0A1I1BU48"/>
<organism evidence="1 2">
    <name type="scientific">Algoriphagus aquimarinus</name>
    <dbReference type="NCBI Taxonomy" id="237018"/>
    <lineage>
        <taxon>Bacteria</taxon>
        <taxon>Pseudomonadati</taxon>
        <taxon>Bacteroidota</taxon>
        <taxon>Cytophagia</taxon>
        <taxon>Cytophagales</taxon>
        <taxon>Cyclobacteriaceae</taxon>
        <taxon>Algoriphagus</taxon>
    </lineage>
</organism>
<gene>
    <name evidence="1" type="ORF">SAMN04489723_11734</name>
</gene>
<evidence type="ECO:0000313" key="2">
    <source>
        <dbReference type="Proteomes" id="UP000198790"/>
    </source>
</evidence>
<dbReference type="Proteomes" id="UP000198790">
    <property type="component" value="Unassembled WGS sequence"/>
</dbReference>
<dbReference type="RefSeq" id="WP_092899966.1">
    <property type="nucleotide sequence ID" value="NZ_FOKK01000017.1"/>
</dbReference>
<protein>
    <submittedName>
        <fullName evidence="1">Uncharacterized protein</fullName>
    </submittedName>
</protein>
<evidence type="ECO:0000313" key="1">
    <source>
        <dbReference type="EMBL" id="SFB53342.1"/>
    </source>
</evidence>
<proteinExistence type="predicted"/>
<keyword evidence="2" id="KW-1185">Reference proteome</keyword>
<name>A0A1I1BU48_9BACT</name>
<dbReference type="OrthoDB" id="826909at2"/>
<dbReference type="EMBL" id="FOKK01000017">
    <property type="protein sequence ID" value="SFB53342.1"/>
    <property type="molecule type" value="Genomic_DNA"/>
</dbReference>
<sequence length="148" mass="16892">MTYPQDFHITYSSREQGMDTIDSYELLENIITENDKFNFQFSIDNSLPLIKGDSNSVKKILMGFIEDAINAFKGNNGTLHIVYRHDLDSSILAYFTKSLQSTEENTSSLVETVTKFSLGISKNIIEQKEDIVKSKSKFIQDFLKPMCV</sequence>
<accession>A0A1I1BU48</accession>